<dbReference type="EMBL" id="JAGINW010000001">
    <property type="protein sequence ID" value="MBP2329347.1"/>
    <property type="molecule type" value="Genomic_DNA"/>
</dbReference>
<feature type="region of interest" description="Disordered" evidence="1">
    <location>
        <begin position="1"/>
        <end position="20"/>
    </location>
</feature>
<evidence type="ECO:0000256" key="1">
    <source>
        <dbReference type="SAM" id="MobiDB-lite"/>
    </source>
</evidence>
<organism evidence="2 3">
    <name type="scientific">Kibdelosporangium banguiense</name>
    <dbReference type="NCBI Taxonomy" id="1365924"/>
    <lineage>
        <taxon>Bacteria</taxon>
        <taxon>Bacillati</taxon>
        <taxon>Actinomycetota</taxon>
        <taxon>Actinomycetes</taxon>
        <taxon>Pseudonocardiales</taxon>
        <taxon>Pseudonocardiaceae</taxon>
        <taxon>Kibdelosporangium</taxon>
    </lineage>
</organism>
<name>A0ABS4TY97_9PSEU</name>
<dbReference type="RefSeq" id="WP_209646153.1">
    <property type="nucleotide sequence ID" value="NZ_JAGINW010000001.1"/>
</dbReference>
<protein>
    <submittedName>
        <fullName evidence="2">Uncharacterized protein</fullName>
    </submittedName>
</protein>
<sequence>MTAAVPLPPPAPAPSDPQSIRQQLPPVLVATFDAEWALVLDQAKASKELAGLYNLLNKWRHIAHMEQRDPGSYSRLLDKAEEILRTGRNENAGSIDELRASIAARIGK</sequence>
<dbReference type="Pfam" id="PF19760">
    <property type="entry name" value="DUF6247"/>
    <property type="match status" value="1"/>
</dbReference>
<keyword evidence="3" id="KW-1185">Reference proteome</keyword>
<accession>A0ABS4TY97</accession>
<evidence type="ECO:0000313" key="3">
    <source>
        <dbReference type="Proteomes" id="UP001519332"/>
    </source>
</evidence>
<feature type="compositionally biased region" description="Pro residues" evidence="1">
    <location>
        <begin position="1"/>
        <end position="15"/>
    </location>
</feature>
<dbReference type="Proteomes" id="UP001519332">
    <property type="component" value="Unassembled WGS sequence"/>
</dbReference>
<proteinExistence type="predicted"/>
<dbReference type="InterPro" id="IPR046214">
    <property type="entry name" value="DUF6247"/>
</dbReference>
<evidence type="ECO:0000313" key="2">
    <source>
        <dbReference type="EMBL" id="MBP2329347.1"/>
    </source>
</evidence>
<gene>
    <name evidence="2" type="ORF">JOF56_009732</name>
</gene>
<reference evidence="2 3" key="1">
    <citation type="submission" date="2021-03" db="EMBL/GenBank/DDBJ databases">
        <title>Sequencing the genomes of 1000 actinobacteria strains.</title>
        <authorList>
            <person name="Klenk H.-P."/>
        </authorList>
    </citation>
    <scope>NUCLEOTIDE SEQUENCE [LARGE SCALE GENOMIC DNA]</scope>
    <source>
        <strain evidence="2 3">DSM 46670</strain>
    </source>
</reference>
<comment type="caution">
    <text evidence="2">The sequence shown here is derived from an EMBL/GenBank/DDBJ whole genome shotgun (WGS) entry which is preliminary data.</text>
</comment>